<reference evidence="1" key="1">
    <citation type="journal article" date="2018" name="Genome Biol.">
        <title>SKESA: strategic k-mer extension for scrupulous assemblies.</title>
        <authorList>
            <person name="Souvorov A."/>
            <person name="Agarwala R."/>
            <person name="Lipman D.J."/>
        </authorList>
    </citation>
    <scope>NUCLEOTIDE SEQUENCE</scope>
    <source>
        <strain evidence="1">SL1344</strain>
    </source>
</reference>
<dbReference type="AlphaFoldDB" id="A0A719CXB6"/>
<comment type="caution">
    <text evidence="1">The sequence shown here is derived from an EMBL/GenBank/DDBJ whole genome shotgun (WGS) entry which is preliminary data.</text>
</comment>
<reference evidence="1" key="2">
    <citation type="submission" date="2019-01" db="EMBL/GenBank/DDBJ databases">
        <authorList>
            <consortium name="NCBI Pathogen Detection Project"/>
        </authorList>
    </citation>
    <scope>NUCLEOTIDE SEQUENCE</scope>
    <source>
        <strain evidence="1">SL1344</strain>
    </source>
</reference>
<evidence type="ECO:0000313" key="1">
    <source>
        <dbReference type="EMBL" id="HAD6864564.1"/>
    </source>
</evidence>
<accession>A0A719CXB6</accession>
<name>A0A719CXB6_SALTS</name>
<dbReference type="EMBL" id="DAAPMV010000014">
    <property type="protein sequence ID" value="HAD6864564.1"/>
    <property type="molecule type" value="Genomic_DNA"/>
</dbReference>
<organism evidence="1">
    <name type="scientific">Salmonella typhimurium (strain SL1344)</name>
    <dbReference type="NCBI Taxonomy" id="216597"/>
    <lineage>
        <taxon>Bacteria</taxon>
        <taxon>Pseudomonadati</taxon>
        <taxon>Pseudomonadota</taxon>
        <taxon>Gammaproteobacteria</taxon>
        <taxon>Enterobacterales</taxon>
        <taxon>Enterobacteriaceae</taxon>
        <taxon>Salmonella</taxon>
    </lineage>
</organism>
<dbReference type="NCBIfam" id="TIGR02742">
    <property type="entry name" value="TrbC_Ftype"/>
    <property type="match status" value="1"/>
</dbReference>
<gene>
    <name evidence="1" type="primary">trbC</name>
    <name evidence="1" type="ORF">G1X41_21565</name>
</gene>
<dbReference type="InterPro" id="IPR014113">
    <property type="entry name" value="T4SS_TrbC_subgr"/>
</dbReference>
<protein>
    <submittedName>
        <fullName evidence="1">Type-F conjugative transfer system pilin assembly protein TrbC</fullName>
    </submittedName>
</protein>
<proteinExistence type="predicted"/>
<dbReference type="Pfam" id="PF09673">
    <property type="entry name" value="TrbC_Ftype"/>
    <property type="match status" value="1"/>
</dbReference>
<sequence length="191" mass="20851">MSCTLSPGIVCASQDSADFIESLRDRSDAQRYQAPPPAFLQPPRPSVQGNALAQSLLQQQRTASQRNKKQPVALYFVSFSIPEEGLLRMLPEARSLNIPALVNGLIDNDMRKTASAVFRLTREKNTGGVQVDPTQFARFGITTVPSLVVTCNDGAFDLVRGNIHLRQALERVAAEGECRETAKAILAENPT</sequence>
<dbReference type="InterPro" id="IPR019106">
    <property type="entry name" value="T4SS_TrbC"/>
</dbReference>